<dbReference type="PANTHER" id="PTHR33307:SF6">
    <property type="entry name" value="ALPHA-RHAMNOSIDASE (EUROFUNG)-RELATED"/>
    <property type="match status" value="1"/>
</dbReference>
<evidence type="ECO:0000256" key="2">
    <source>
        <dbReference type="ARBA" id="ARBA00012652"/>
    </source>
</evidence>
<dbReference type="InterPro" id="IPR016007">
    <property type="entry name" value="Alpha_rhamnosid"/>
</dbReference>
<feature type="domain" description="Alpha-L-rhamnosidase concanavalin-like" evidence="3">
    <location>
        <begin position="34"/>
        <end position="115"/>
    </location>
</feature>
<dbReference type="PANTHER" id="PTHR33307">
    <property type="entry name" value="ALPHA-RHAMNOSIDASE (EUROFUNG)"/>
    <property type="match status" value="1"/>
</dbReference>
<dbReference type="Gene3D" id="1.50.10.10">
    <property type="match status" value="1"/>
</dbReference>
<dbReference type="Gene3D" id="2.60.120.260">
    <property type="entry name" value="Galactose-binding domain-like"/>
    <property type="match status" value="1"/>
</dbReference>
<dbReference type="InterPro" id="IPR012341">
    <property type="entry name" value="6hp_glycosidase-like_sf"/>
</dbReference>
<name>A0AAE3FF50_9BACT</name>
<feature type="non-terminal residue" evidence="5">
    <location>
        <position position="1"/>
    </location>
</feature>
<evidence type="ECO:0000313" key="6">
    <source>
        <dbReference type="Proteomes" id="UP001139365"/>
    </source>
</evidence>
<comment type="caution">
    <text evidence="5">The sequence shown here is derived from an EMBL/GenBank/DDBJ whole genome shotgun (WGS) entry which is preliminary data.</text>
</comment>
<evidence type="ECO:0000313" key="5">
    <source>
        <dbReference type="EMBL" id="MCI5754842.1"/>
    </source>
</evidence>
<comment type="catalytic activity">
    <reaction evidence="1">
        <text>Hydrolysis of terminal non-reducing alpha-L-rhamnose residues in alpha-L-rhamnosides.</text>
        <dbReference type="EC" id="3.2.1.40"/>
    </reaction>
</comment>
<evidence type="ECO:0000259" key="4">
    <source>
        <dbReference type="Pfam" id="PF17389"/>
    </source>
</evidence>
<evidence type="ECO:0000256" key="1">
    <source>
        <dbReference type="ARBA" id="ARBA00001445"/>
    </source>
</evidence>
<organism evidence="5 6">
    <name type="scientific">Candidatus Colimorpha enterica</name>
    <dbReference type="NCBI Taxonomy" id="3083063"/>
    <lineage>
        <taxon>Bacteria</taxon>
        <taxon>Pseudomonadati</taxon>
        <taxon>Bacteroidota</taxon>
        <taxon>Bacteroidia</taxon>
        <taxon>Bacteroidales</taxon>
        <taxon>Candidatus Colimorpha</taxon>
    </lineage>
</organism>
<protein>
    <recommendedName>
        <fullName evidence="2">alpha-L-rhamnosidase</fullName>
        <ecNumber evidence="2">3.2.1.40</ecNumber>
    </recommendedName>
</protein>
<reference evidence="5 6" key="1">
    <citation type="submission" date="2022-03" db="EMBL/GenBank/DDBJ databases">
        <title>Metagenome-assembled genomes from swine fecal metagenomes.</title>
        <authorList>
            <person name="Holman D.B."/>
            <person name="Kommadath A."/>
        </authorList>
    </citation>
    <scope>NUCLEOTIDE SEQUENCE [LARGE SCALE GENOMIC DNA]</scope>
    <source>
        <strain evidence="5">SUG147</strain>
    </source>
</reference>
<dbReference type="SUPFAM" id="SSF48208">
    <property type="entry name" value="Six-hairpin glycosidases"/>
    <property type="match status" value="1"/>
</dbReference>
<dbReference type="GO" id="GO:0030596">
    <property type="term" value="F:alpha-L-rhamnosidase activity"/>
    <property type="evidence" value="ECO:0007669"/>
    <property type="project" value="UniProtKB-EC"/>
</dbReference>
<dbReference type="Pfam" id="PF17389">
    <property type="entry name" value="Bac_rhamnosid6H"/>
    <property type="match status" value="1"/>
</dbReference>
<dbReference type="EMBL" id="JALEMU010000019">
    <property type="protein sequence ID" value="MCI5754842.1"/>
    <property type="molecule type" value="Genomic_DNA"/>
</dbReference>
<feature type="domain" description="Alpha-L-rhamnosidase six-hairpin glycosidase" evidence="4">
    <location>
        <begin position="141"/>
        <end position="471"/>
    </location>
</feature>
<accession>A0AAE3FF50</accession>
<dbReference type="GO" id="GO:0005975">
    <property type="term" value="P:carbohydrate metabolic process"/>
    <property type="evidence" value="ECO:0007669"/>
    <property type="project" value="InterPro"/>
</dbReference>
<dbReference type="EC" id="3.2.1.40" evidence="2"/>
<dbReference type="InterPro" id="IPR008902">
    <property type="entry name" value="Rhamnosid_concanavalin"/>
</dbReference>
<sequence length="511" mass="57332">YVPVSVRKHNDVVMADAPTRPLMMYEAVPEVQKTLPDNSRFYDFGTEITATLRITATGKTGDQIRILCGEETDDSEYGVRYMTRCNCAYEDSWILNGIDTTFEQFDYKAFRYVCLVPSDPDIRIDRVVAVVRHGEFDDGACTIESSDKVLEQVFNLCKNGVKCGTQEVFVDCPSREKGQYAGDMTVTSGAQLWLTGDIYMLEKGILDHARSAKICKGLMAVLSGALMQEIADYSLQFPLLLLRHYEFTRNSGFLRSMLPYAEDMLLHFRQYEREDGLLDGVTDKWNLVDWPEEARDGYDFPLSRPIGAGVHNVINAFYVGSVLSVEKIKDILHIEHGSEGRDLAEAFNRVFFRPALGRYVDAENSTHSSIHSNMLAPFFGFVPKGYENAVGAFLLSKGMSCGVYMSYFLLRGLCKLGFYEEVYGMITSTGENSWYNMIREGATACMEAWGKDKKDNTSLCHPWSSAPVTVLIEDLLSVSYDGTVGEPHIPKTVGYLKMKIPTGRGTVHISI</sequence>
<dbReference type="Gene3D" id="2.60.420.10">
    <property type="entry name" value="Maltose phosphorylase, domain 3"/>
    <property type="match status" value="1"/>
</dbReference>
<evidence type="ECO:0000259" key="3">
    <source>
        <dbReference type="Pfam" id="PF05592"/>
    </source>
</evidence>
<dbReference type="InterPro" id="IPR008928">
    <property type="entry name" value="6-hairpin_glycosidase_sf"/>
</dbReference>
<gene>
    <name evidence="5" type="ORF">MR241_00925</name>
</gene>
<proteinExistence type="predicted"/>
<keyword evidence="5" id="KW-0378">Hydrolase</keyword>
<dbReference type="Pfam" id="PF05592">
    <property type="entry name" value="Bac_rhamnosid"/>
    <property type="match status" value="1"/>
</dbReference>
<dbReference type="AlphaFoldDB" id="A0AAE3FF50"/>
<dbReference type="Proteomes" id="UP001139365">
    <property type="component" value="Unassembled WGS sequence"/>
</dbReference>
<dbReference type="InterPro" id="IPR035396">
    <property type="entry name" value="Bac_rhamnosid6H"/>
</dbReference>